<evidence type="ECO:0000313" key="2">
    <source>
        <dbReference type="EMBL" id="KAL3320680.1"/>
    </source>
</evidence>
<evidence type="ECO:0000256" key="1">
    <source>
        <dbReference type="SAM" id="Phobius"/>
    </source>
</evidence>
<name>A0ABD2QMC0_9PLAT</name>
<keyword evidence="1" id="KW-0812">Transmembrane</keyword>
<proteinExistence type="predicted"/>
<feature type="transmembrane region" description="Helical" evidence="1">
    <location>
        <begin position="165"/>
        <end position="191"/>
    </location>
</feature>
<gene>
    <name evidence="2" type="ORF">Ciccas_000652</name>
</gene>
<evidence type="ECO:0000313" key="3">
    <source>
        <dbReference type="Proteomes" id="UP001626550"/>
    </source>
</evidence>
<keyword evidence="3" id="KW-1185">Reference proteome</keyword>
<feature type="transmembrane region" description="Helical" evidence="1">
    <location>
        <begin position="12"/>
        <end position="31"/>
    </location>
</feature>
<sequence length="245" mass="27995">MFEAGLRKHIELWLLTNLLSAMLILPIETGLGDTLFGKNWSSWGPYSNCKIAKDCTATNRDNPLQQMNYFDEVICVEKDEKPNGYTHMGRNSEEKLRPFSAFRYRSRRCNKNVDLLDRFFALGEDRSTFCKANSVQSMCEACDLKDKVYQYYSEKQLPYCEVYNWLYKLVGGIVGALAALAFVICVAKICVTMCTVERLRSIFFCCSLVTEREPEDDSSEDPYSTQHMTPADLQLAINSMAVPAR</sequence>
<organism evidence="2 3">
    <name type="scientific">Cichlidogyrus casuarinus</name>
    <dbReference type="NCBI Taxonomy" id="1844966"/>
    <lineage>
        <taxon>Eukaryota</taxon>
        <taxon>Metazoa</taxon>
        <taxon>Spiralia</taxon>
        <taxon>Lophotrochozoa</taxon>
        <taxon>Platyhelminthes</taxon>
        <taxon>Monogenea</taxon>
        <taxon>Monopisthocotylea</taxon>
        <taxon>Dactylogyridea</taxon>
        <taxon>Ancyrocephalidae</taxon>
        <taxon>Cichlidogyrus</taxon>
    </lineage>
</organism>
<comment type="caution">
    <text evidence="2">The sequence shown here is derived from an EMBL/GenBank/DDBJ whole genome shotgun (WGS) entry which is preliminary data.</text>
</comment>
<reference evidence="2 3" key="1">
    <citation type="submission" date="2024-11" db="EMBL/GenBank/DDBJ databases">
        <title>Adaptive evolution of stress response genes in parasites aligns with host niche diversity.</title>
        <authorList>
            <person name="Hahn C."/>
            <person name="Resl P."/>
        </authorList>
    </citation>
    <scope>NUCLEOTIDE SEQUENCE [LARGE SCALE GENOMIC DNA]</scope>
    <source>
        <strain evidence="2">EGGRZ-B1_66</strain>
        <tissue evidence="2">Body</tissue>
    </source>
</reference>
<accession>A0ABD2QMC0</accession>
<dbReference type="Proteomes" id="UP001626550">
    <property type="component" value="Unassembled WGS sequence"/>
</dbReference>
<dbReference type="AlphaFoldDB" id="A0ABD2QMC0"/>
<keyword evidence="1" id="KW-0472">Membrane</keyword>
<dbReference type="EMBL" id="JBJKFK010000037">
    <property type="protein sequence ID" value="KAL3320680.1"/>
    <property type="molecule type" value="Genomic_DNA"/>
</dbReference>
<protein>
    <submittedName>
        <fullName evidence="2">Uncharacterized protein</fullName>
    </submittedName>
</protein>
<keyword evidence="1" id="KW-1133">Transmembrane helix</keyword>